<comment type="subcellular location">
    <subcellularLocation>
        <location evidence="1 7">Cell membrane</location>
        <topology evidence="1 7">Multi-pass membrane protein</topology>
    </subcellularLocation>
</comment>
<dbReference type="AlphaFoldDB" id="A0A1G2K6C0"/>
<gene>
    <name evidence="9" type="ORF">A2847_02260</name>
</gene>
<name>A0A1G2K6C0_9BACT</name>
<feature type="domain" description="VTT" evidence="8">
    <location>
        <begin position="36"/>
        <end position="155"/>
    </location>
</feature>
<feature type="transmembrane region" description="Helical" evidence="7">
    <location>
        <begin position="142"/>
        <end position="167"/>
    </location>
</feature>
<dbReference type="EMBL" id="MHQD01000045">
    <property type="protein sequence ID" value="OGZ94976.1"/>
    <property type="molecule type" value="Genomic_DNA"/>
</dbReference>
<evidence type="ECO:0000256" key="7">
    <source>
        <dbReference type="RuleBase" id="RU367016"/>
    </source>
</evidence>
<feature type="transmembrane region" description="Helical" evidence="7">
    <location>
        <begin position="56"/>
        <end position="78"/>
    </location>
</feature>
<evidence type="ECO:0000313" key="10">
    <source>
        <dbReference type="Proteomes" id="UP000178574"/>
    </source>
</evidence>
<evidence type="ECO:0000256" key="5">
    <source>
        <dbReference type="ARBA" id="ARBA00022989"/>
    </source>
</evidence>
<dbReference type="PANTHER" id="PTHR30353:SF0">
    <property type="entry name" value="TRANSMEMBRANE PROTEIN"/>
    <property type="match status" value="1"/>
</dbReference>
<dbReference type="InterPro" id="IPR032816">
    <property type="entry name" value="VTT_dom"/>
</dbReference>
<keyword evidence="6 7" id="KW-0472">Membrane</keyword>
<dbReference type="InterPro" id="IPR032818">
    <property type="entry name" value="DedA-like"/>
</dbReference>
<feature type="transmembrane region" description="Helical" evidence="7">
    <location>
        <begin position="12"/>
        <end position="36"/>
    </location>
</feature>
<evidence type="ECO:0000256" key="4">
    <source>
        <dbReference type="ARBA" id="ARBA00022692"/>
    </source>
</evidence>
<accession>A0A1G2K6C0</accession>
<dbReference type="PANTHER" id="PTHR30353">
    <property type="entry name" value="INNER MEMBRANE PROTEIN DEDA-RELATED"/>
    <property type="match status" value="1"/>
</dbReference>
<evidence type="ECO:0000313" key="9">
    <source>
        <dbReference type="EMBL" id="OGZ94976.1"/>
    </source>
</evidence>
<evidence type="ECO:0000256" key="1">
    <source>
        <dbReference type="ARBA" id="ARBA00004651"/>
    </source>
</evidence>
<reference evidence="9 10" key="1">
    <citation type="journal article" date="2016" name="Nat. Commun.">
        <title>Thousands of microbial genomes shed light on interconnected biogeochemical processes in an aquifer system.</title>
        <authorList>
            <person name="Anantharaman K."/>
            <person name="Brown C.T."/>
            <person name="Hug L.A."/>
            <person name="Sharon I."/>
            <person name="Castelle C.J."/>
            <person name="Probst A.J."/>
            <person name="Thomas B.C."/>
            <person name="Singh A."/>
            <person name="Wilkins M.J."/>
            <person name="Karaoz U."/>
            <person name="Brodie E.L."/>
            <person name="Williams K.H."/>
            <person name="Hubbard S.S."/>
            <person name="Banfield J.F."/>
        </authorList>
    </citation>
    <scope>NUCLEOTIDE SEQUENCE [LARGE SCALE GENOMIC DNA]</scope>
</reference>
<keyword evidence="4 7" id="KW-0812">Transmembrane</keyword>
<evidence type="ECO:0000256" key="3">
    <source>
        <dbReference type="ARBA" id="ARBA00022475"/>
    </source>
</evidence>
<keyword evidence="3 7" id="KW-1003">Cell membrane</keyword>
<keyword evidence="5 7" id="KW-1133">Transmembrane helix</keyword>
<proteinExistence type="inferred from homology"/>
<sequence>MDFLFGDLDTLLKTVGLLGIFGIVFAESGLLIGIILPGDSLLVTAGFLASQEYFNILLLIIAAFAGAILGDSFGYAFGKKAGPAIFTREDSLLFHKDHLMRAERFYERFGGLTLVWARFLPVIRTFAPILAGVGKMRYGTFLFFNAAGGLLWAVGLPLTGFFLGKLIPGVERYIAYIIGGIVVMTVFPPVIHLLLQKGARE</sequence>
<protein>
    <recommendedName>
        <fullName evidence="8">VTT domain-containing protein</fullName>
    </recommendedName>
</protein>
<dbReference type="Pfam" id="PF09335">
    <property type="entry name" value="VTT_dom"/>
    <property type="match status" value="1"/>
</dbReference>
<evidence type="ECO:0000256" key="2">
    <source>
        <dbReference type="ARBA" id="ARBA00010792"/>
    </source>
</evidence>
<organism evidence="9 10">
    <name type="scientific">Candidatus Sungbacteria bacterium RIFCSPHIGHO2_01_FULL_50_25</name>
    <dbReference type="NCBI Taxonomy" id="1802265"/>
    <lineage>
        <taxon>Bacteria</taxon>
        <taxon>Candidatus Sungiibacteriota</taxon>
    </lineage>
</organism>
<feature type="non-terminal residue" evidence="9">
    <location>
        <position position="201"/>
    </location>
</feature>
<evidence type="ECO:0000256" key="6">
    <source>
        <dbReference type="ARBA" id="ARBA00023136"/>
    </source>
</evidence>
<comment type="similarity">
    <text evidence="2 7">Belongs to the DedA family.</text>
</comment>
<evidence type="ECO:0000259" key="8">
    <source>
        <dbReference type="Pfam" id="PF09335"/>
    </source>
</evidence>
<dbReference type="Proteomes" id="UP000178574">
    <property type="component" value="Unassembled WGS sequence"/>
</dbReference>
<comment type="caution">
    <text evidence="9">The sequence shown here is derived from an EMBL/GenBank/DDBJ whole genome shotgun (WGS) entry which is preliminary data.</text>
</comment>
<dbReference type="GO" id="GO:0005886">
    <property type="term" value="C:plasma membrane"/>
    <property type="evidence" value="ECO:0007669"/>
    <property type="project" value="UniProtKB-SubCell"/>
</dbReference>
<feature type="transmembrane region" description="Helical" evidence="7">
    <location>
        <begin position="173"/>
        <end position="195"/>
    </location>
</feature>